<accession>A0A2S2DXC6</accession>
<sequence length="201" mass="23026">MNRVLPFILSCVIILLLVESSWNVNAQGESKSRSRLELKSKPNPVRLPILLAKRSFKINPQLQTNLNIHDNTYISQFLKNSYAQASTTKSAEPISMDRKVSEENGANDNYLFQSDRLVVSNLYPNPASEYADIDFQMATSNQEVKIVVYNILGQEIKELILDRDQRNARISLRDINSGMYMYQLMIDGRSIVTKKLIVRKQ</sequence>
<evidence type="ECO:0000313" key="2">
    <source>
        <dbReference type="Proteomes" id="UP000245468"/>
    </source>
</evidence>
<reference evidence="2" key="1">
    <citation type="submission" date="2018-05" db="EMBL/GenBank/DDBJ databases">
        <title>Pseudarcicella sp. HME7025 Genome sequencing and assembly.</title>
        <authorList>
            <person name="Kim H."/>
            <person name="Kang H."/>
            <person name="Joh K."/>
        </authorList>
    </citation>
    <scope>NUCLEOTIDE SEQUENCE [LARGE SCALE GENOMIC DNA]</scope>
    <source>
        <strain evidence="2">HME7025</strain>
    </source>
</reference>
<dbReference type="OrthoDB" id="1522390at2"/>
<gene>
    <name evidence="1" type="ORF">HME7025_01839</name>
</gene>
<dbReference type="KEGG" id="psez:HME7025_01839"/>
<proteinExistence type="predicted"/>
<dbReference type="RefSeq" id="WP_109323358.1">
    <property type="nucleotide sequence ID" value="NZ_CP029346.1"/>
</dbReference>
<dbReference type="AlphaFoldDB" id="A0A2S2DXC6"/>
<dbReference type="NCBIfam" id="TIGR04183">
    <property type="entry name" value="Por_Secre_tail"/>
    <property type="match status" value="1"/>
</dbReference>
<evidence type="ECO:0000313" key="1">
    <source>
        <dbReference type="EMBL" id="AWL09690.1"/>
    </source>
</evidence>
<dbReference type="Pfam" id="PF18962">
    <property type="entry name" value="Por_Secre_tail"/>
    <property type="match status" value="1"/>
</dbReference>
<protein>
    <submittedName>
        <fullName evidence="1">Uncharacterized protein</fullName>
    </submittedName>
</protein>
<organism evidence="1 2">
    <name type="scientific">Aquirufa nivalisilvae</name>
    <dbReference type="NCBI Taxonomy" id="2516557"/>
    <lineage>
        <taxon>Bacteria</taxon>
        <taxon>Pseudomonadati</taxon>
        <taxon>Bacteroidota</taxon>
        <taxon>Cytophagia</taxon>
        <taxon>Cytophagales</taxon>
        <taxon>Flectobacillaceae</taxon>
        <taxon>Aquirufa</taxon>
    </lineage>
</organism>
<dbReference type="Proteomes" id="UP000245468">
    <property type="component" value="Chromosome"/>
</dbReference>
<keyword evidence="2" id="KW-1185">Reference proteome</keyword>
<dbReference type="EMBL" id="CP029346">
    <property type="protein sequence ID" value="AWL09690.1"/>
    <property type="molecule type" value="Genomic_DNA"/>
</dbReference>
<name>A0A2S2DXC6_9BACT</name>
<dbReference type="InterPro" id="IPR026444">
    <property type="entry name" value="Secre_tail"/>
</dbReference>